<dbReference type="EMBL" id="JANPWB010000003">
    <property type="protein sequence ID" value="KAJ1203040.1"/>
    <property type="molecule type" value="Genomic_DNA"/>
</dbReference>
<evidence type="ECO:0000313" key="2">
    <source>
        <dbReference type="EMBL" id="KAJ1203040.1"/>
    </source>
</evidence>
<evidence type="ECO:0000313" key="3">
    <source>
        <dbReference type="Proteomes" id="UP001066276"/>
    </source>
</evidence>
<dbReference type="AlphaFoldDB" id="A0AAV7VSN7"/>
<reference evidence="2" key="1">
    <citation type="journal article" date="2022" name="bioRxiv">
        <title>Sequencing and chromosome-scale assembly of the giantPleurodeles waltlgenome.</title>
        <authorList>
            <person name="Brown T."/>
            <person name="Elewa A."/>
            <person name="Iarovenko S."/>
            <person name="Subramanian E."/>
            <person name="Araus A.J."/>
            <person name="Petzold A."/>
            <person name="Susuki M."/>
            <person name="Suzuki K.-i.T."/>
            <person name="Hayashi T."/>
            <person name="Toyoda A."/>
            <person name="Oliveira C."/>
            <person name="Osipova E."/>
            <person name="Leigh N.D."/>
            <person name="Simon A."/>
            <person name="Yun M.H."/>
        </authorList>
    </citation>
    <scope>NUCLEOTIDE SEQUENCE</scope>
    <source>
        <strain evidence="2">20211129_DDA</strain>
        <tissue evidence="2">Liver</tissue>
    </source>
</reference>
<name>A0AAV7VSN7_PLEWA</name>
<gene>
    <name evidence="2" type="ORF">NDU88_006835</name>
</gene>
<sequence length="218" mass="25349">MGLSDPEYKKDLQDVLVGYFQRNWGTAGTRGLKWEALKVVIRGESLSKTYGTRQRLELELMRQEEELATLQRQVDNGDTSEMDFLEVRGRIVDLWDRLENYVRRNYRQQLFREGVRSGRMLPWLLRKERPVPIIQLLCGSSGERILGQLRVNAHWREHLRVIYATPRSAVETQIQTYLNGLRLPRLTTAQAEELEGEVSLDDLGEALSVVLRRSIQLV</sequence>
<evidence type="ECO:0000256" key="1">
    <source>
        <dbReference type="SAM" id="Coils"/>
    </source>
</evidence>
<dbReference type="Proteomes" id="UP001066276">
    <property type="component" value="Chromosome 2_1"/>
</dbReference>
<keyword evidence="1" id="KW-0175">Coiled coil</keyword>
<proteinExistence type="predicted"/>
<feature type="coiled-coil region" evidence="1">
    <location>
        <begin position="46"/>
        <end position="80"/>
    </location>
</feature>
<keyword evidence="3" id="KW-1185">Reference proteome</keyword>
<organism evidence="2 3">
    <name type="scientific">Pleurodeles waltl</name>
    <name type="common">Iberian ribbed newt</name>
    <dbReference type="NCBI Taxonomy" id="8319"/>
    <lineage>
        <taxon>Eukaryota</taxon>
        <taxon>Metazoa</taxon>
        <taxon>Chordata</taxon>
        <taxon>Craniata</taxon>
        <taxon>Vertebrata</taxon>
        <taxon>Euteleostomi</taxon>
        <taxon>Amphibia</taxon>
        <taxon>Batrachia</taxon>
        <taxon>Caudata</taxon>
        <taxon>Salamandroidea</taxon>
        <taxon>Salamandridae</taxon>
        <taxon>Pleurodelinae</taxon>
        <taxon>Pleurodeles</taxon>
    </lineage>
</organism>
<protein>
    <submittedName>
        <fullName evidence="2">Uncharacterized protein</fullName>
    </submittedName>
</protein>
<comment type="caution">
    <text evidence="2">The sequence shown here is derived from an EMBL/GenBank/DDBJ whole genome shotgun (WGS) entry which is preliminary data.</text>
</comment>
<accession>A0AAV7VSN7</accession>